<comment type="subcellular location">
    <subcellularLocation>
        <location evidence="1">Membrane</location>
        <topology evidence="1">Multi-pass membrane protein</topology>
    </subcellularLocation>
</comment>
<proteinExistence type="predicted"/>
<dbReference type="RefSeq" id="WP_379804798.1">
    <property type="nucleotide sequence ID" value="NZ_JBHUOL010000010.1"/>
</dbReference>
<feature type="transmembrane region" description="Helical" evidence="5">
    <location>
        <begin position="146"/>
        <end position="164"/>
    </location>
</feature>
<name>A0ABW5Z587_9FLAO</name>
<protein>
    <submittedName>
        <fullName evidence="7">MauE/DoxX family redox-associated membrane protein</fullName>
    </submittedName>
</protein>
<keyword evidence="8" id="KW-1185">Reference proteome</keyword>
<evidence type="ECO:0000256" key="1">
    <source>
        <dbReference type="ARBA" id="ARBA00004141"/>
    </source>
</evidence>
<reference evidence="8" key="1">
    <citation type="journal article" date="2019" name="Int. J. Syst. Evol. Microbiol.">
        <title>The Global Catalogue of Microorganisms (GCM) 10K type strain sequencing project: providing services to taxonomists for standard genome sequencing and annotation.</title>
        <authorList>
            <consortium name="The Broad Institute Genomics Platform"/>
            <consortium name="The Broad Institute Genome Sequencing Center for Infectious Disease"/>
            <person name="Wu L."/>
            <person name="Ma J."/>
        </authorList>
    </citation>
    <scope>NUCLEOTIDE SEQUENCE [LARGE SCALE GENOMIC DNA]</scope>
    <source>
        <strain evidence="8">KCTC 52644</strain>
    </source>
</reference>
<comment type="caution">
    <text evidence="7">The sequence shown here is derived from an EMBL/GenBank/DDBJ whole genome shotgun (WGS) entry which is preliminary data.</text>
</comment>
<evidence type="ECO:0000259" key="6">
    <source>
        <dbReference type="Pfam" id="PF07291"/>
    </source>
</evidence>
<evidence type="ECO:0000313" key="8">
    <source>
        <dbReference type="Proteomes" id="UP001597549"/>
    </source>
</evidence>
<feature type="transmembrane region" description="Helical" evidence="5">
    <location>
        <begin position="7"/>
        <end position="26"/>
    </location>
</feature>
<keyword evidence="3 5" id="KW-1133">Transmembrane helix</keyword>
<feature type="domain" description="Methylamine utilisation protein MauE" evidence="6">
    <location>
        <begin position="7"/>
        <end position="133"/>
    </location>
</feature>
<dbReference type="InterPro" id="IPR009908">
    <property type="entry name" value="Methylamine_util_MauE"/>
</dbReference>
<accession>A0ABW5Z587</accession>
<feature type="transmembrane region" description="Helical" evidence="5">
    <location>
        <begin position="76"/>
        <end position="97"/>
    </location>
</feature>
<gene>
    <name evidence="7" type="ORF">ACFSX9_04200</name>
</gene>
<dbReference type="EMBL" id="JBHUOL010000010">
    <property type="protein sequence ID" value="MFD2907929.1"/>
    <property type="molecule type" value="Genomic_DNA"/>
</dbReference>
<evidence type="ECO:0000313" key="7">
    <source>
        <dbReference type="EMBL" id="MFD2907929.1"/>
    </source>
</evidence>
<organism evidence="7 8">
    <name type="scientific">Flavobacterium ardleyense</name>
    <dbReference type="NCBI Taxonomy" id="2038737"/>
    <lineage>
        <taxon>Bacteria</taxon>
        <taxon>Pseudomonadati</taxon>
        <taxon>Bacteroidota</taxon>
        <taxon>Flavobacteriia</taxon>
        <taxon>Flavobacteriales</taxon>
        <taxon>Flavobacteriaceae</taxon>
        <taxon>Flavobacterium</taxon>
    </lineage>
</organism>
<keyword evidence="4 5" id="KW-0472">Membrane</keyword>
<evidence type="ECO:0000256" key="2">
    <source>
        <dbReference type="ARBA" id="ARBA00022692"/>
    </source>
</evidence>
<dbReference type="Pfam" id="PF07291">
    <property type="entry name" value="MauE"/>
    <property type="match status" value="1"/>
</dbReference>
<feature type="transmembrane region" description="Helical" evidence="5">
    <location>
        <begin position="117"/>
        <end position="134"/>
    </location>
</feature>
<sequence>MKNNSKTILVTAITYLYIFLFIYAAVSKILDFEAFKIQLGQSPLLSAYASTIAVLIPTIEIVVALIMLLPRIRYIGLLLAFGLMVMFSSYIIIILNYSDFIPCSCGGILSEMNWEQHLFFNFIFVAMGGLGFILDTTEQYTARKQVSYLVVTGILTTILVIILYKCSENEMHRNNAFIRRYPHHPITALKGFPLPYNSYYIAGFHNGKVILGNATAPLHIVEFDTATQKTSIKRIEITTSKKHPFAAIQIKINSPFFYMVDGTIPIIYKGNIENWTTTEEIKPNRHFSLFEPITEDLFLIRQHKTNSNEYDLNILNKDLHYQSIGDKNVLQKNLDGIFDADGMLLYNIKLKKVIYTYYYRNEFITTDKNLNTIEINNTIDTLRQAPLEFAYMKKSQQKKLAKQPTTVNIYAATESKYLFIKSNRLGKYESENIAKQASIIDVYNIDNSTYEFSFYLYHYKNEEIKTFKIYNNLLVGLTSNHLIIGKLKPTYFKLNY</sequence>
<evidence type="ECO:0000256" key="5">
    <source>
        <dbReference type="SAM" id="Phobius"/>
    </source>
</evidence>
<keyword evidence="2 5" id="KW-0812">Transmembrane</keyword>
<evidence type="ECO:0000256" key="3">
    <source>
        <dbReference type="ARBA" id="ARBA00022989"/>
    </source>
</evidence>
<dbReference type="Proteomes" id="UP001597549">
    <property type="component" value="Unassembled WGS sequence"/>
</dbReference>
<feature type="transmembrane region" description="Helical" evidence="5">
    <location>
        <begin position="46"/>
        <end position="69"/>
    </location>
</feature>
<evidence type="ECO:0000256" key="4">
    <source>
        <dbReference type="ARBA" id="ARBA00023136"/>
    </source>
</evidence>